<name>A0A2M4DDG9_ANODA</name>
<keyword evidence="1" id="KW-0732">Signal</keyword>
<proteinExistence type="predicted"/>
<feature type="signal peptide" evidence="1">
    <location>
        <begin position="1"/>
        <end position="32"/>
    </location>
</feature>
<feature type="chain" id="PRO_5014792206" evidence="1">
    <location>
        <begin position="33"/>
        <end position="80"/>
    </location>
</feature>
<reference evidence="2" key="1">
    <citation type="submission" date="2018-01" db="EMBL/GenBank/DDBJ databases">
        <title>An insight into the sialome of Amazonian anophelines.</title>
        <authorList>
            <person name="Ribeiro J.M."/>
            <person name="Scarpassa V."/>
            <person name="Calvo E."/>
        </authorList>
    </citation>
    <scope>NUCLEOTIDE SEQUENCE</scope>
</reference>
<organism evidence="2">
    <name type="scientific">Anopheles darlingi</name>
    <name type="common">Mosquito</name>
    <dbReference type="NCBI Taxonomy" id="43151"/>
    <lineage>
        <taxon>Eukaryota</taxon>
        <taxon>Metazoa</taxon>
        <taxon>Ecdysozoa</taxon>
        <taxon>Arthropoda</taxon>
        <taxon>Hexapoda</taxon>
        <taxon>Insecta</taxon>
        <taxon>Pterygota</taxon>
        <taxon>Neoptera</taxon>
        <taxon>Endopterygota</taxon>
        <taxon>Diptera</taxon>
        <taxon>Nematocera</taxon>
        <taxon>Culicoidea</taxon>
        <taxon>Culicidae</taxon>
        <taxon>Anophelinae</taxon>
        <taxon>Anopheles</taxon>
    </lineage>
</organism>
<sequence>MISLSEWCVNRDWWHFLFLATLFGLFRQVVGGQAESTGREAAPTFIVQRSKAKTRSVTRQSQYAIPFGAKFMPATPLIAL</sequence>
<evidence type="ECO:0000313" key="2">
    <source>
        <dbReference type="EMBL" id="MBW75549.1"/>
    </source>
</evidence>
<dbReference type="AlphaFoldDB" id="A0A2M4DDG9"/>
<protein>
    <submittedName>
        <fullName evidence="2">Putative secreted protein</fullName>
    </submittedName>
</protein>
<accession>A0A2M4DDG9</accession>
<evidence type="ECO:0000256" key="1">
    <source>
        <dbReference type="SAM" id="SignalP"/>
    </source>
</evidence>
<dbReference type="EMBL" id="GGFL01011371">
    <property type="protein sequence ID" value="MBW75549.1"/>
    <property type="molecule type" value="Transcribed_RNA"/>
</dbReference>